<sequence length="312" mass="34557">MEHPDLNLLLALDTLLEEGSVVGAARRMNLSPPAMSRTLGRIRETLGDPVFVQAGRKLVPTPRALALREQVRAALEQATQVLAPTPDIDLKALERRFNVRANDVFVGLHAGRLLEALAAEMPRAVLRFSPEEDDVDDEALRSGRIDLFISASRKLGPEIRVQPLFTTTFVGIARQDHPIFEDDITAERLTRWGHIGVSRRGKSSGPIDAALEALGLRRHVALVVSTPFTAFFALQDSDLLLPLPEHLVGSALAAGLRIRAFDLPIPLETVVFTQAWHPRFQNDPAHQWLRRTIRDLCNDAEALDSRRGKARA</sequence>
<keyword evidence="4" id="KW-0804">Transcription</keyword>
<dbReference type="InterPro" id="IPR000847">
    <property type="entry name" value="LysR_HTH_N"/>
</dbReference>
<evidence type="ECO:0000256" key="3">
    <source>
        <dbReference type="ARBA" id="ARBA00023125"/>
    </source>
</evidence>
<dbReference type="SUPFAM" id="SSF53850">
    <property type="entry name" value="Periplasmic binding protein-like II"/>
    <property type="match status" value="1"/>
</dbReference>
<dbReference type="Pfam" id="PF00126">
    <property type="entry name" value="HTH_1"/>
    <property type="match status" value="1"/>
</dbReference>
<dbReference type="Proteomes" id="UP000077037">
    <property type="component" value="Unassembled WGS sequence"/>
</dbReference>
<dbReference type="GO" id="GO:0003677">
    <property type="term" value="F:DNA binding"/>
    <property type="evidence" value="ECO:0007669"/>
    <property type="project" value="UniProtKB-KW"/>
</dbReference>
<dbReference type="EMBL" id="FKBS01000029">
    <property type="protein sequence ID" value="SAI59655.1"/>
    <property type="molecule type" value="Genomic_DNA"/>
</dbReference>
<dbReference type="SUPFAM" id="SSF46785">
    <property type="entry name" value="Winged helix' DNA-binding domain"/>
    <property type="match status" value="1"/>
</dbReference>
<dbReference type="OrthoDB" id="8717159at2"/>
<dbReference type="PANTHER" id="PTHR30118">
    <property type="entry name" value="HTH-TYPE TRANSCRIPTIONAL REGULATOR LEUO-RELATED"/>
    <property type="match status" value="1"/>
</dbReference>
<dbReference type="Gene3D" id="1.10.10.10">
    <property type="entry name" value="Winged helix-like DNA-binding domain superfamily/Winged helix DNA-binding domain"/>
    <property type="match status" value="1"/>
</dbReference>
<evidence type="ECO:0000256" key="2">
    <source>
        <dbReference type="ARBA" id="ARBA00023015"/>
    </source>
</evidence>
<keyword evidence="3" id="KW-0238">DNA-binding</keyword>
<dbReference type="GO" id="GO:0003700">
    <property type="term" value="F:DNA-binding transcription factor activity"/>
    <property type="evidence" value="ECO:0007669"/>
    <property type="project" value="InterPro"/>
</dbReference>
<dbReference type="PANTHER" id="PTHR30118:SF15">
    <property type="entry name" value="TRANSCRIPTIONAL REGULATORY PROTEIN"/>
    <property type="match status" value="1"/>
</dbReference>
<dbReference type="CDD" id="cd08460">
    <property type="entry name" value="PBP2_DntR_like_1"/>
    <property type="match status" value="1"/>
</dbReference>
<gene>
    <name evidence="6" type="primary">nodD2_2</name>
    <name evidence="6" type="ORF">SAMEA1982600_05337</name>
</gene>
<reference evidence="6 7" key="1">
    <citation type="submission" date="2016-03" db="EMBL/GenBank/DDBJ databases">
        <authorList>
            <consortium name="Pathogen Informatics"/>
        </authorList>
    </citation>
    <scope>NUCLEOTIDE SEQUENCE [LARGE SCALE GENOMIC DNA]</scope>
    <source>
        <strain evidence="6 7">NCTC13364</strain>
    </source>
</reference>
<evidence type="ECO:0000313" key="6">
    <source>
        <dbReference type="EMBL" id="SAI59655.1"/>
    </source>
</evidence>
<protein>
    <submittedName>
        <fullName evidence="6">LysR family transcriptional regulator</fullName>
    </submittedName>
</protein>
<evidence type="ECO:0000313" key="7">
    <source>
        <dbReference type="Proteomes" id="UP000077037"/>
    </source>
</evidence>
<dbReference type="InterPro" id="IPR005119">
    <property type="entry name" value="LysR_subst-bd"/>
</dbReference>
<comment type="similarity">
    <text evidence="1">Belongs to the LysR transcriptional regulatory family.</text>
</comment>
<evidence type="ECO:0000256" key="1">
    <source>
        <dbReference type="ARBA" id="ARBA00009437"/>
    </source>
</evidence>
<dbReference type="PROSITE" id="PS50931">
    <property type="entry name" value="HTH_LYSR"/>
    <property type="match status" value="1"/>
</dbReference>
<dbReference type="Gene3D" id="3.40.190.10">
    <property type="entry name" value="Periplasmic binding protein-like II"/>
    <property type="match status" value="2"/>
</dbReference>
<evidence type="ECO:0000259" key="5">
    <source>
        <dbReference type="PROSITE" id="PS50931"/>
    </source>
</evidence>
<accession>A0A157RP29</accession>
<dbReference type="InterPro" id="IPR036390">
    <property type="entry name" value="WH_DNA-bd_sf"/>
</dbReference>
<dbReference type="AlphaFoldDB" id="A0A157RP29"/>
<dbReference type="Pfam" id="PF03466">
    <property type="entry name" value="LysR_substrate"/>
    <property type="match status" value="1"/>
</dbReference>
<evidence type="ECO:0000256" key="4">
    <source>
        <dbReference type="ARBA" id="ARBA00023163"/>
    </source>
</evidence>
<name>A0A157RP29_9BORD</name>
<dbReference type="InterPro" id="IPR036388">
    <property type="entry name" value="WH-like_DNA-bd_sf"/>
</dbReference>
<dbReference type="InterPro" id="IPR050389">
    <property type="entry name" value="LysR-type_TF"/>
</dbReference>
<dbReference type="RefSeq" id="WP_066421271.1">
    <property type="nucleotide sequence ID" value="NZ_FKBS01000029.1"/>
</dbReference>
<keyword evidence="2" id="KW-0805">Transcription regulation</keyword>
<proteinExistence type="inferred from homology"/>
<organism evidence="6 7">
    <name type="scientific">Bordetella ansorpii</name>
    <dbReference type="NCBI Taxonomy" id="288768"/>
    <lineage>
        <taxon>Bacteria</taxon>
        <taxon>Pseudomonadati</taxon>
        <taxon>Pseudomonadota</taxon>
        <taxon>Betaproteobacteria</taxon>
        <taxon>Burkholderiales</taxon>
        <taxon>Alcaligenaceae</taxon>
        <taxon>Bordetella</taxon>
    </lineage>
</organism>
<feature type="domain" description="HTH lysR-type" evidence="5">
    <location>
        <begin position="4"/>
        <end position="61"/>
    </location>
</feature>